<name>A0A6P7H596_DIAVI</name>
<evidence type="ECO:0000256" key="3">
    <source>
        <dbReference type="ARBA" id="ARBA00022679"/>
    </source>
</evidence>
<feature type="transmembrane region" description="Helical" evidence="11">
    <location>
        <begin position="411"/>
        <end position="433"/>
    </location>
</feature>
<dbReference type="AlphaFoldDB" id="A0A6P7H596"/>
<evidence type="ECO:0000256" key="11">
    <source>
        <dbReference type="SAM" id="Phobius"/>
    </source>
</evidence>
<comment type="subcellular location">
    <subcellularLocation>
        <location evidence="1 9">Endoplasmic reticulum membrane</location>
        <topology evidence="1 9">Multi-pass membrane protein</topology>
    </subcellularLocation>
</comment>
<keyword evidence="5 9" id="KW-0256">Endoplasmic reticulum</keyword>
<dbReference type="PANTHER" id="PTHR10408:SF8">
    <property type="entry name" value="O-ACYLTRANSFERASE"/>
    <property type="match status" value="1"/>
</dbReference>
<dbReference type="Pfam" id="PF03062">
    <property type="entry name" value="MBOAT"/>
    <property type="match status" value="1"/>
</dbReference>
<evidence type="ECO:0000256" key="1">
    <source>
        <dbReference type="ARBA" id="ARBA00004477"/>
    </source>
</evidence>
<keyword evidence="6 11" id="KW-1133">Transmembrane helix</keyword>
<feature type="transmembrane region" description="Helical" evidence="11">
    <location>
        <begin position="140"/>
        <end position="161"/>
    </location>
</feature>
<reference evidence="12" key="1">
    <citation type="submission" date="2025-08" db="UniProtKB">
        <authorList>
            <consortium name="RefSeq"/>
        </authorList>
    </citation>
    <scope>IDENTIFICATION</scope>
</reference>
<gene>
    <name evidence="12" type="primary">LOC114347175</name>
</gene>
<dbReference type="InterPro" id="IPR014371">
    <property type="entry name" value="Oat_ACAT_DAG_ARE"/>
</dbReference>
<accession>A0A6P7H596</accession>
<feature type="transmembrane region" description="Helical" evidence="11">
    <location>
        <begin position="98"/>
        <end position="120"/>
    </location>
</feature>
<keyword evidence="3 9" id="KW-0808">Transferase</keyword>
<dbReference type="InterPro" id="IPR004299">
    <property type="entry name" value="MBOAT_fam"/>
</dbReference>
<feature type="transmembrane region" description="Helical" evidence="11">
    <location>
        <begin position="362"/>
        <end position="380"/>
    </location>
</feature>
<feature type="active site" evidence="10">
    <location>
        <position position="376"/>
    </location>
</feature>
<evidence type="ECO:0000256" key="2">
    <source>
        <dbReference type="ARBA" id="ARBA00009010"/>
    </source>
</evidence>
<comment type="similarity">
    <text evidence="2 9">Belongs to the membrane-bound acyltransferase family. Sterol o-acyltransferase subfamily.</text>
</comment>
<evidence type="ECO:0000256" key="8">
    <source>
        <dbReference type="ARBA" id="ARBA00023315"/>
    </source>
</evidence>
<feature type="transmembrane region" description="Helical" evidence="11">
    <location>
        <begin position="386"/>
        <end position="404"/>
    </location>
</feature>
<dbReference type="FunCoup" id="A0A6P7H596">
    <property type="interactions" value="260"/>
</dbReference>
<sequence>MSPNSTNAIPQNGHCNKQMNGNIKIKQYKPLPEKQFEARDSLIEELCNKVPHIASIQNFFIATIFCLFTSILANDYMVKGEFSLGFHLIRDSFAKIHISAFFWVLFVIVTSSVHIVFRFWALVHVKLIPNNSAVKTWDRLWLVLTFAFYLMSFVMSSFITVHYDLPVACSSIILLEQTRLSMKIHAYIRHNAERVVNYKPHSDQELILPKFKNYLYFLFAPTIVYRDEYPRTTNIRWNFVAFRFLEIIGVIIYQCFILHRFVFPAYREFGLRKFTWGEVIIPIIENSLPGLLLLLSGFYQVIHSVQNLFAEILRFADRQFYKNWWNCVSTEEFFRTWNCVVHDWLYTYVYRDIHILTKGNKVLGKLAVFALSGIIHEWVLAYQFKFYTPVILYCYLIAAVISNFRVPKVKFYNILFWYGMMFGAGLMASLYTLEYYARINNPAPEYTFKYWFLPRWYLCDCIA</sequence>
<evidence type="ECO:0000256" key="10">
    <source>
        <dbReference type="PIRSR" id="PIRSR000439-1"/>
    </source>
</evidence>
<proteinExistence type="inferred from homology"/>
<dbReference type="PANTHER" id="PTHR10408">
    <property type="entry name" value="STEROL O-ACYLTRANSFERASE"/>
    <property type="match status" value="1"/>
</dbReference>
<feature type="transmembrane region" description="Helical" evidence="11">
    <location>
        <begin position="59"/>
        <end position="77"/>
    </location>
</feature>
<keyword evidence="4 11" id="KW-0812">Transmembrane</keyword>
<dbReference type="InParanoid" id="A0A6P7H596"/>
<evidence type="ECO:0000313" key="12">
    <source>
        <dbReference type="RefSeq" id="XP_028153712.1"/>
    </source>
</evidence>
<evidence type="ECO:0000256" key="4">
    <source>
        <dbReference type="ARBA" id="ARBA00022692"/>
    </source>
</evidence>
<dbReference type="GO" id="GO:0008203">
    <property type="term" value="P:cholesterol metabolic process"/>
    <property type="evidence" value="ECO:0007669"/>
    <property type="project" value="TreeGrafter"/>
</dbReference>
<evidence type="ECO:0000256" key="5">
    <source>
        <dbReference type="ARBA" id="ARBA00022824"/>
    </source>
</evidence>
<keyword evidence="7 9" id="KW-0472">Membrane</keyword>
<evidence type="ECO:0000256" key="9">
    <source>
        <dbReference type="PIRNR" id="PIRNR000439"/>
    </source>
</evidence>
<feature type="transmembrane region" description="Helical" evidence="11">
    <location>
        <begin position="240"/>
        <end position="259"/>
    </location>
</feature>
<organism evidence="12">
    <name type="scientific">Diabrotica virgifera virgifera</name>
    <name type="common">western corn rootworm</name>
    <dbReference type="NCBI Taxonomy" id="50390"/>
    <lineage>
        <taxon>Eukaryota</taxon>
        <taxon>Metazoa</taxon>
        <taxon>Ecdysozoa</taxon>
        <taxon>Arthropoda</taxon>
        <taxon>Hexapoda</taxon>
        <taxon>Insecta</taxon>
        <taxon>Pterygota</taxon>
        <taxon>Neoptera</taxon>
        <taxon>Endopterygota</taxon>
        <taxon>Coleoptera</taxon>
        <taxon>Polyphaga</taxon>
        <taxon>Cucujiformia</taxon>
        <taxon>Chrysomeloidea</taxon>
        <taxon>Chrysomelidae</taxon>
        <taxon>Galerucinae</taxon>
        <taxon>Diabroticina</taxon>
        <taxon>Diabroticites</taxon>
        <taxon>Diabrotica</taxon>
    </lineage>
</organism>
<protein>
    <recommendedName>
        <fullName evidence="9">O-acyltransferase</fullName>
    </recommendedName>
</protein>
<evidence type="ECO:0000256" key="7">
    <source>
        <dbReference type="ARBA" id="ARBA00023136"/>
    </source>
</evidence>
<dbReference type="GO" id="GO:0008374">
    <property type="term" value="F:O-acyltransferase activity"/>
    <property type="evidence" value="ECO:0007669"/>
    <property type="project" value="InterPro"/>
</dbReference>
<evidence type="ECO:0000256" key="6">
    <source>
        <dbReference type="ARBA" id="ARBA00022989"/>
    </source>
</evidence>
<dbReference type="GO" id="GO:0005789">
    <property type="term" value="C:endoplasmic reticulum membrane"/>
    <property type="evidence" value="ECO:0007669"/>
    <property type="project" value="UniProtKB-SubCell"/>
</dbReference>
<dbReference type="RefSeq" id="XP_028153712.1">
    <property type="nucleotide sequence ID" value="XM_028297911.1"/>
</dbReference>
<keyword evidence="8 9" id="KW-0012">Acyltransferase</keyword>
<dbReference type="PIRSF" id="PIRSF000439">
    <property type="entry name" value="Oat_ACAT_DAG_ARE"/>
    <property type="match status" value="1"/>
</dbReference>